<dbReference type="OrthoDB" id="5432665at2"/>
<dbReference type="Proteomes" id="UP000248798">
    <property type="component" value="Unassembled WGS sequence"/>
</dbReference>
<reference evidence="3 4" key="1">
    <citation type="submission" date="2018-06" db="EMBL/GenBank/DDBJ databases">
        <title>Complete Genome Sequence of Desulfobacter hydrogenophilus (DSM3380).</title>
        <authorList>
            <person name="Marietou A."/>
            <person name="Schreiber L."/>
            <person name="Marshall I."/>
            <person name="Jorgensen B."/>
        </authorList>
    </citation>
    <scope>NUCLEOTIDE SEQUENCE [LARGE SCALE GENOMIC DNA]</scope>
    <source>
        <strain evidence="3 4">DSM 3380</strain>
    </source>
</reference>
<dbReference type="Proteomes" id="UP000293902">
    <property type="component" value="Chromosome"/>
</dbReference>
<keyword evidence="5" id="KW-1185">Reference proteome</keyword>
<dbReference type="InterPro" id="IPR025737">
    <property type="entry name" value="FApF"/>
</dbReference>
<feature type="signal peptide" evidence="1">
    <location>
        <begin position="1"/>
        <end position="23"/>
    </location>
</feature>
<evidence type="ECO:0000313" key="2">
    <source>
        <dbReference type="EMBL" id="QBH12854.1"/>
    </source>
</evidence>
<proteinExistence type="predicted"/>
<evidence type="ECO:0000256" key="1">
    <source>
        <dbReference type="SAM" id="SignalP"/>
    </source>
</evidence>
<evidence type="ECO:0000313" key="4">
    <source>
        <dbReference type="Proteomes" id="UP000248798"/>
    </source>
</evidence>
<dbReference type="RefSeq" id="WP_111954550.1">
    <property type="nucleotide sequence ID" value="NZ_CP036313.1"/>
</dbReference>
<feature type="chain" id="PRO_5030062970" evidence="1">
    <location>
        <begin position="24"/>
        <end position="281"/>
    </location>
</feature>
<organism evidence="3 4">
    <name type="scientific">Desulfobacter hydrogenophilus</name>
    <dbReference type="NCBI Taxonomy" id="2291"/>
    <lineage>
        <taxon>Bacteria</taxon>
        <taxon>Pseudomonadati</taxon>
        <taxon>Thermodesulfobacteriota</taxon>
        <taxon>Desulfobacteria</taxon>
        <taxon>Desulfobacterales</taxon>
        <taxon>Desulfobacteraceae</taxon>
        <taxon>Desulfobacter</taxon>
    </lineage>
</organism>
<dbReference type="Pfam" id="PF13557">
    <property type="entry name" value="Phenol_MetA_deg"/>
    <property type="match status" value="1"/>
</dbReference>
<accession>A0A328FFH1</accession>
<evidence type="ECO:0000313" key="3">
    <source>
        <dbReference type="EMBL" id="RAM03089.1"/>
    </source>
</evidence>
<dbReference type="AlphaFoldDB" id="A0A328FFH1"/>
<sequence length="281" mass="31664">MKKLWLALFILIAFAGLTAPTSADVLDPLDNSSAPVGTKVLVSYFGYQHLPDYKTEDGTTFDVGVDVAYAAFRPVYFAGKVFGKTWGVNGIIALTDISVESNDNDSADIGTYNGLGDLVVGPFIFLYEDFKKQVFLSFWEFVYTPTGTDEVSTDSWWFQHQLAFGWYPGPWSLDVCVNYWQKDEDQDVDVSDAFELEAAVGYAVTDKLRLAFQAAWWKDFDDQEDSDGNRIDGPGENLKLGINLGYALQENLMLNLRYMHDVDSDAYTDGSWTYLRLTYIF</sequence>
<evidence type="ECO:0000313" key="5">
    <source>
        <dbReference type="Proteomes" id="UP000293902"/>
    </source>
</evidence>
<dbReference type="EMBL" id="CP036313">
    <property type="protein sequence ID" value="QBH12854.1"/>
    <property type="molecule type" value="Genomic_DNA"/>
</dbReference>
<reference evidence="2 5" key="2">
    <citation type="submission" date="2019-02" db="EMBL/GenBank/DDBJ databases">
        <title>Complete genome sequence of Desulfobacter hydrogenophilus AcRS1.</title>
        <authorList>
            <person name="Marietou A."/>
            <person name="Lund M.B."/>
            <person name="Marshall I.P.G."/>
            <person name="Schreiber L."/>
            <person name="Jorgensen B."/>
        </authorList>
    </citation>
    <scope>NUCLEOTIDE SEQUENCE [LARGE SCALE GENOMIC DNA]</scope>
    <source>
        <strain evidence="2 5">AcRS1</strain>
    </source>
</reference>
<name>A0A328FFH1_9BACT</name>
<gene>
    <name evidence="3" type="ORF">DO021_05575</name>
    <name evidence="2" type="ORF">EYB58_07960</name>
</gene>
<keyword evidence="1" id="KW-0732">Signal</keyword>
<dbReference type="EMBL" id="QLNI01000008">
    <property type="protein sequence ID" value="RAM03089.1"/>
    <property type="molecule type" value="Genomic_DNA"/>
</dbReference>
<protein>
    <submittedName>
        <fullName evidence="2">Transporter</fullName>
    </submittedName>
</protein>